<dbReference type="STRING" id="407821.A0A087UZY2"/>
<organism evidence="4 5">
    <name type="scientific">Stegodyphus mimosarum</name>
    <name type="common">African social velvet spider</name>
    <dbReference type="NCBI Taxonomy" id="407821"/>
    <lineage>
        <taxon>Eukaryota</taxon>
        <taxon>Metazoa</taxon>
        <taxon>Ecdysozoa</taxon>
        <taxon>Arthropoda</taxon>
        <taxon>Chelicerata</taxon>
        <taxon>Arachnida</taxon>
        <taxon>Araneae</taxon>
        <taxon>Araneomorphae</taxon>
        <taxon>Entelegynae</taxon>
        <taxon>Eresoidea</taxon>
        <taxon>Eresidae</taxon>
        <taxon>Stegodyphus</taxon>
    </lineage>
</organism>
<reference evidence="4 5" key="1">
    <citation type="submission" date="2013-11" db="EMBL/GenBank/DDBJ databases">
        <title>Genome sequencing of Stegodyphus mimosarum.</title>
        <authorList>
            <person name="Bechsgaard J."/>
        </authorList>
    </citation>
    <scope>NUCLEOTIDE SEQUENCE [LARGE SCALE GENOMIC DNA]</scope>
</reference>
<dbReference type="Gene3D" id="3.40.50.720">
    <property type="entry name" value="NAD(P)-binding Rossmann-like Domain"/>
    <property type="match status" value="1"/>
</dbReference>
<evidence type="ECO:0000313" key="4">
    <source>
        <dbReference type="EMBL" id="KFM82921.1"/>
    </source>
</evidence>
<dbReference type="GO" id="GO:0016616">
    <property type="term" value="F:oxidoreductase activity, acting on the CH-OH group of donors, NAD or NADP as acceptor"/>
    <property type="evidence" value="ECO:0007669"/>
    <property type="project" value="TreeGrafter"/>
</dbReference>
<dbReference type="SUPFAM" id="SSF51735">
    <property type="entry name" value="NAD(P)-binding Rossmann-fold domains"/>
    <property type="match status" value="1"/>
</dbReference>
<dbReference type="PANTHER" id="PTHR24322:SF736">
    <property type="entry name" value="RETINOL DEHYDROGENASE 10"/>
    <property type="match status" value="1"/>
</dbReference>
<dbReference type="PRINTS" id="PR00081">
    <property type="entry name" value="GDHRDH"/>
</dbReference>
<feature type="non-terminal residue" evidence="4">
    <location>
        <position position="195"/>
    </location>
</feature>
<accession>A0A087UZY2</accession>
<keyword evidence="5" id="KW-1185">Reference proteome</keyword>
<keyword evidence="3" id="KW-1133">Transmembrane helix</keyword>
<comment type="similarity">
    <text evidence="1">Belongs to the short-chain dehydrogenases/reductases (SDR) family.</text>
</comment>
<dbReference type="Proteomes" id="UP000054359">
    <property type="component" value="Unassembled WGS sequence"/>
</dbReference>
<keyword evidence="3" id="KW-0812">Transmembrane</keyword>
<evidence type="ECO:0000256" key="2">
    <source>
        <dbReference type="ARBA" id="ARBA00023002"/>
    </source>
</evidence>
<evidence type="ECO:0000256" key="3">
    <source>
        <dbReference type="SAM" id="Phobius"/>
    </source>
</evidence>
<dbReference type="EMBL" id="KK122529">
    <property type="protein sequence ID" value="KFM82921.1"/>
    <property type="molecule type" value="Genomic_DNA"/>
</dbReference>
<dbReference type="InterPro" id="IPR036291">
    <property type="entry name" value="NAD(P)-bd_dom_sf"/>
</dbReference>
<evidence type="ECO:0000313" key="5">
    <source>
        <dbReference type="Proteomes" id="UP000054359"/>
    </source>
</evidence>
<gene>
    <name evidence="4" type="ORF">X975_27074</name>
</gene>
<keyword evidence="2" id="KW-0560">Oxidoreductase</keyword>
<name>A0A087UZY2_STEMI</name>
<evidence type="ECO:0000256" key="1">
    <source>
        <dbReference type="ARBA" id="ARBA00006484"/>
    </source>
</evidence>
<dbReference type="Pfam" id="PF00106">
    <property type="entry name" value="adh_short"/>
    <property type="match status" value="1"/>
</dbReference>
<dbReference type="AlphaFoldDB" id="A0A087UZY2"/>
<proteinExistence type="inferred from homology"/>
<protein>
    <submittedName>
        <fullName evidence="4">Short-chain dehydrogenase/reductase family 16C member 6</fullName>
    </submittedName>
</protein>
<dbReference type="OMA" id="THHACEW"/>
<feature type="transmembrane region" description="Helical" evidence="3">
    <location>
        <begin position="17"/>
        <end position="37"/>
    </location>
</feature>
<keyword evidence="3" id="KW-0472">Membrane</keyword>
<dbReference type="InterPro" id="IPR002347">
    <property type="entry name" value="SDR_fam"/>
</dbReference>
<sequence length="195" mass="21603">MEPIEYLINVAVFVQDFAFSLLRVIYIIICDAIGNIFRKRRRDLKGETMLITGGGRGIGRLLGIKAAECGAKVVLWDIDEKTVKQTADEIKQIGGDASWYVCDITSEGDVNRTAKRVQAEIGDVSILVNNAGVMQNVPFLQLSSEKIVQTFKVNALAHFWTIRAFLPRMEEKNQGHIVGISSCAGLMGHVNQSDY</sequence>
<dbReference type="OrthoDB" id="6415969at2759"/>
<dbReference type="PANTHER" id="PTHR24322">
    <property type="entry name" value="PKSB"/>
    <property type="match status" value="1"/>
</dbReference>